<evidence type="ECO:0000313" key="19">
    <source>
        <dbReference type="EMBL" id="SPD75385.1"/>
    </source>
</evidence>
<dbReference type="CDD" id="cd00009">
    <property type="entry name" value="AAA"/>
    <property type="match status" value="1"/>
</dbReference>
<name>A0A445N0X7_9BACT</name>
<keyword evidence="9" id="KW-0805">Transcription regulation</keyword>
<evidence type="ECO:0000256" key="5">
    <source>
        <dbReference type="ARBA" id="ARBA00022553"/>
    </source>
</evidence>
<dbReference type="Gene3D" id="1.10.8.60">
    <property type="match status" value="1"/>
</dbReference>
<dbReference type="GO" id="GO:0000160">
    <property type="term" value="P:phosphorelay signal transduction system"/>
    <property type="evidence" value="ECO:0007669"/>
    <property type="project" value="UniProtKB-KW"/>
</dbReference>
<evidence type="ECO:0000259" key="17">
    <source>
        <dbReference type="PROSITE" id="PS50045"/>
    </source>
</evidence>
<dbReference type="InterPro" id="IPR002078">
    <property type="entry name" value="Sigma_54_int"/>
</dbReference>
<organism evidence="19">
    <name type="scientific">uncultured Desulfobacterium sp</name>
    <dbReference type="NCBI Taxonomy" id="201089"/>
    <lineage>
        <taxon>Bacteria</taxon>
        <taxon>Pseudomonadati</taxon>
        <taxon>Thermodesulfobacteriota</taxon>
        <taxon>Desulfobacteria</taxon>
        <taxon>Desulfobacterales</taxon>
        <taxon>Desulfobacteriaceae</taxon>
        <taxon>Desulfobacterium</taxon>
        <taxon>environmental samples</taxon>
    </lineage>
</organism>
<dbReference type="InterPro" id="IPR025943">
    <property type="entry name" value="Sigma_54_int_dom_ATP-bd_2"/>
</dbReference>
<keyword evidence="8" id="KW-0902">Two-component regulatory system</keyword>
<dbReference type="InterPro" id="IPR011006">
    <property type="entry name" value="CheY-like_superfamily"/>
</dbReference>
<evidence type="ECO:0000256" key="3">
    <source>
        <dbReference type="ARBA" id="ARBA00022490"/>
    </source>
</evidence>
<keyword evidence="5 16" id="KW-0597">Phosphoprotein</keyword>
<dbReference type="PROSITE" id="PS00675">
    <property type="entry name" value="SIGMA54_INTERACT_1"/>
    <property type="match status" value="1"/>
</dbReference>
<keyword evidence="7" id="KW-0067">ATP-binding</keyword>
<keyword evidence="11" id="KW-0010">Activator</keyword>
<keyword evidence="6" id="KW-0547">Nucleotide-binding</keyword>
<dbReference type="Pfam" id="PF02954">
    <property type="entry name" value="HTH_8"/>
    <property type="match status" value="1"/>
</dbReference>
<evidence type="ECO:0000256" key="2">
    <source>
        <dbReference type="ARBA" id="ARBA00019059"/>
    </source>
</evidence>
<evidence type="ECO:0000256" key="1">
    <source>
        <dbReference type="ARBA" id="ARBA00004496"/>
    </source>
</evidence>
<comment type="subcellular location">
    <subcellularLocation>
        <location evidence="1">Cytoplasm</location>
    </subcellularLocation>
</comment>
<dbReference type="Gene3D" id="1.10.10.60">
    <property type="entry name" value="Homeodomain-like"/>
    <property type="match status" value="1"/>
</dbReference>
<evidence type="ECO:0000256" key="12">
    <source>
        <dbReference type="ARBA" id="ARBA00023163"/>
    </source>
</evidence>
<dbReference type="EMBL" id="OJIN01000199">
    <property type="protein sequence ID" value="SPD75385.1"/>
    <property type="molecule type" value="Genomic_DNA"/>
</dbReference>
<dbReference type="InterPro" id="IPR002197">
    <property type="entry name" value="HTH_Fis"/>
</dbReference>
<dbReference type="PANTHER" id="PTHR32071">
    <property type="entry name" value="TRANSCRIPTIONAL REGULATORY PROTEIN"/>
    <property type="match status" value="1"/>
</dbReference>
<dbReference type="Pfam" id="PF00072">
    <property type="entry name" value="Response_reg"/>
    <property type="match status" value="1"/>
</dbReference>
<evidence type="ECO:0000256" key="8">
    <source>
        <dbReference type="ARBA" id="ARBA00023012"/>
    </source>
</evidence>
<dbReference type="PROSITE" id="PS00676">
    <property type="entry name" value="SIGMA54_INTERACT_2"/>
    <property type="match status" value="1"/>
</dbReference>
<evidence type="ECO:0000256" key="9">
    <source>
        <dbReference type="ARBA" id="ARBA00023015"/>
    </source>
</evidence>
<dbReference type="SUPFAM" id="SSF52172">
    <property type="entry name" value="CheY-like"/>
    <property type="match status" value="1"/>
</dbReference>
<dbReference type="SMART" id="SM00448">
    <property type="entry name" value="REC"/>
    <property type="match status" value="1"/>
</dbReference>
<proteinExistence type="predicted"/>
<dbReference type="AlphaFoldDB" id="A0A445N0X7"/>
<evidence type="ECO:0000256" key="13">
    <source>
        <dbReference type="ARBA" id="ARBA00023231"/>
    </source>
</evidence>
<evidence type="ECO:0000256" key="16">
    <source>
        <dbReference type="PROSITE-ProRule" id="PRU00169"/>
    </source>
</evidence>
<protein>
    <recommendedName>
        <fullName evidence="2">DNA-binding transcriptional regulator NtrC</fullName>
    </recommendedName>
    <alternativeName>
        <fullName evidence="14">Nitrogen regulation protein NR(I)</fullName>
    </alternativeName>
    <alternativeName>
        <fullName evidence="15">Nitrogen regulator I</fullName>
    </alternativeName>
</protein>
<dbReference type="GO" id="GO:0043565">
    <property type="term" value="F:sequence-specific DNA binding"/>
    <property type="evidence" value="ECO:0007669"/>
    <property type="project" value="InterPro"/>
</dbReference>
<dbReference type="GO" id="GO:0005524">
    <property type="term" value="F:ATP binding"/>
    <property type="evidence" value="ECO:0007669"/>
    <property type="project" value="UniProtKB-KW"/>
</dbReference>
<keyword evidence="3" id="KW-0963">Cytoplasm</keyword>
<dbReference type="Gene3D" id="3.40.50.2300">
    <property type="match status" value="1"/>
</dbReference>
<evidence type="ECO:0000256" key="10">
    <source>
        <dbReference type="ARBA" id="ARBA00023125"/>
    </source>
</evidence>
<dbReference type="Gene3D" id="3.40.50.300">
    <property type="entry name" value="P-loop containing nucleotide triphosphate hydrolases"/>
    <property type="match status" value="1"/>
</dbReference>
<evidence type="ECO:0000259" key="18">
    <source>
        <dbReference type="PROSITE" id="PS50110"/>
    </source>
</evidence>
<feature type="domain" description="Sigma-54 factor interaction" evidence="17">
    <location>
        <begin position="143"/>
        <end position="372"/>
    </location>
</feature>
<dbReference type="InterPro" id="IPR027417">
    <property type="entry name" value="P-loop_NTPase"/>
</dbReference>
<evidence type="ECO:0000256" key="14">
    <source>
        <dbReference type="ARBA" id="ARBA00029881"/>
    </source>
</evidence>
<feature type="modified residue" description="4-aspartylphosphate" evidence="16">
    <location>
        <position position="52"/>
    </location>
</feature>
<dbReference type="PRINTS" id="PR01590">
    <property type="entry name" value="HTHFIS"/>
</dbReference>
<keyword evidence="10" id="KW-0238">DNA-binding</keyword>
<evidence type="ECO:0000256" key="15">
    <source>
        <dbReference type="ARBA" id="ARBA00031910"/>
    </source>
</evidence>
<dbReference type="PROSITE" id="PS00688">
    <property type="entry name" value="SIGMA54_INTERACT_3"/>
    <property type="match status" value="1"/>
</dbReference>
<reference evidence="19" key="1">
    <citation type="submission" date="2018-01" db="EMBL/GenBank/DDBJ databases">
        <authorList>
            <person name="Regsiter A."/>
            <person name="William W."/>
        </authorList>
    </citation>
    <scope>NUCLEOTIDE SEQUENCE</scope>
    <source>
        <strain evidence="19">TRIP AH-1</strain>
    </source>
</reference>
<dbReference type="InterPro" id="IPR003593">
    <property type="entry name" value="AAA+_ATPase"/>
</dbReference>
<dbReference type="PANTHER" id="PTHR32071:SF95">
    <property type="entry name" value="DNA-BINDING TRANSCRIPTIONAL REGULATOR NTRC"/>
    <property type="match status" value="1"/>
</dbReference>
<feature type="domain" description="Response regulatory" evidence="18">
    <location>
        <begin position="3"/>
        <end position="118"/>
    </location>
</feature>
<dbReference type="Pfam" id="PF00158">
    <property type="entry name" value="Sigma54_activat"/>
    <property type="match status" value="1"/>
</dbReference>
<dbReference type="SUPFAM" id="SSF52540">
    <property type="entry name" value="P-loop containing nucleoside triphosphate hydrolases"/>
    <property type="match status" value="1"/>
</dbReference>
<dbReference type="SUPFAM" id="SSF46689">
    <property type="entry name" value="Homeodomain-like"/>
    <property type="match status" value="1"/>
</dbReference>
<gene>
    <name evidence="19" type="primary">glnG</name>
    <name evidence="19" type="ORF">PITCH_A560026</name>
</gene>
<dbReference type="GO" id="GO:0005737">
    <property type="term" value="C:cytoplasm"/>
    <property type="evidence" value="ECO:0007669"/>
    <property type="project" value="UniProtKB-SubCell"/>
</dbReference>
<evidence type="ECO:0000256" key="11">
    <source>
        <dbReference type="ARBA" id="ARBA00023159"/>
    </source>
</evidence>
<evidence type="ECO:0000256" key="7">
    <source>
        <dbReference type="ARBA" id="ARBA00022840"/>
    </source>
</evidence>
<dbReference type="GO" id="GO:0006355">
    <property type="term" value="P:regulation of DNA-templated transcription"/>
    <property type="evidence" value="ECO:0007669"/>
    <property type="project" value="InterPro"/>
</dbReference>
<dbReference type="FunFam" id="3.40.50.300:FF:000006">
    <property type="entry name" value="DNA-binding transcriptional regulator NtrC"/>
    <property type="match status" value="1"/>
</dbReference>
<evidence type="ECO:0000256" key="6">
    <source>
        <dbReference type="ARBA" id="ARBA00022741"/>
    </source>
</evidence>
<dbReference type="SMART" id="SM00382">
    <property type="entry name" value="AAA"/>
    <property type="match status" value="1"/>
</dbReference>
<dbReference type="InterPro" id="IPR025662">
    <property type="entry name" value="Sigma_54_int_dom_ATP-bd_1"/>
</dbReference>
<sequence>MNKILVIDDEQMIRFAFEQFLKDEGHMPLLAQDADVGLDLIHNDQPDIVFLDYRLGAGKDGLDLLKELRKDAPAIPVVFMTAFGAMDVAIKAMQLGAYEYLTKPIDLDKVRQLIQRILAGKRSIEMAETNASSRDYILTSGQMVGKGPAMQDIFKMIGLLTTQNITVLITGESGVGKELVARAIHDNSPKSNKPFVAVNCGAMPENLLEAEMFGYEKGAFTGADTQRQGKFEVADGGTIFLDEIGDLQFSLQVKLLRVLQERTFERIGGNKSVQTEARIIAATNKNLQEEVSTGRFRRDLFYRLHLIHVHLPPLRERREDVPELIRYFISKSNMDMAKHVKGVTEDAMKHLIAYDWPGNVRELENQIKRAMILSRDDVLAEHLFDLRADVDRPVDMTSLQRLEGITRLFFTDFLTSPSIGVSIFDQAVGAVEKTLIHEALRQTRGNQMHAAQLLGIHRSTLRKKIKDYSA</sequence>
<dbReference type="InterPro" id="IPR058031">
    <property type="entry name" value="AAA_lid_NorR"/>
</dbReference>
<dbReference type="InterPro" id="IPR025944">
    <property type="entry name" value="Sigma_54_int_dom_CS"/>
</dbReference>
<keyword evidence="12" id="KW-0804">Transcription</keyword>
<dbReference type="Pfam" id="PF25601">
    <property type="entry name" value="AAA_lid_14"/>
    <property type="match status" value="1"/>
</dbReference>
<accession>A0A445N0X7</accession>
<dbReference type="PROSITE" id="PS50110">
    <property type="entry name" value="RESPONSE_REGULATORY"/>
    <property type="match status" value="1"/>
</dbReference>
<keyword evidence="4" id="KW-0678">Repressor</keyword>
<evidence type="ECO:0000256" key="4">
    <source>
        <dbReference type="ARBA" id="ARBA00022491"/>
    </source>
</evidence>
<dbReference type="InterPro" id="IPR009057">
    <property type="entry name" value="Homeodomain-like_sf"/>
</dbReference>
<dbReference type="InterPro" id="IPR001789">
    <property type="entry name" value="Sig_transdc_resp-reg_receiver"/>
</dbReference>
<keyword evidence="13" id="KW-0535">Nitrogen fixation</keyword>
<dbReference type="PROSITE" id="PS50045">
    <property type="entry name" value="SIGMA54_INTERACT_4"/>
    <property type="match status" value="1"/>
</dbReference>